<evidence type="ECO:0000259" key="2">
    <source>
        <dbReference type="Pfam" id="PF22725"/>
    </source>
</evidence>
<evidence type="ECO:0000259" key="1">
    <source>
        <dbReference type="Pfam" id="PF01408"/>
    </source>
</evidence>
<gene>
    <name evidence="3" type="ORF">SAMN05444417_3441</name>
</gene>
<evidence type="ECO:0000313" key="4">
    <source>
        <dbReference type="Proteomes" id="UP000184292"/>
    </source>
</evidence>
<organism evidence="3 4">
    <name type="scientific">Wenxinia saemankumensis</name>
    <dbReference type="NCBI Taxonomy" id="1447782"/>
    <lineage>
        <taxon>Bacteria</taxon>
        <taxon>Pseudomonadati</taxon>
        <taxon>Pseudomonadota</taxon>
        <taxon>Alphaproteobacteria</taxon>
        <taxon>Rhodobacterales</taxon>
        <taxon>Roseobacteraceae</taxon>
        <taxon>Wenxinia</taxon>
    </lineage>
</organism>
<keyword evidence="4" id="KW-1185">Reference proteome</keyword>
<dbReference type="InterPro" id="IPR036291">
    <property type="entry name" value="NAD(P)-bd_dom_sf"/>
</dbReference>
<dbReference type="InterPro" id="IPR051450">
    <property type="entry name" value="Gfo/Idh/MocA_Oxidoreductases"/>
</dbReference>
<dbReference type="InterPro" id="IPR055170">
    <property type="entry name" value="GFO_IDH_MocA-like_dom"/>
</dbReference>
<reference evidence="3 4" key="1">
    <citation type="submission" date="2016-11" db="EMBL/GenBank/DDBJ databases">
        <authorList>
            <person name="Jaros S."/>
            <person name="Januszkiewicz K."/>
            <person name="Wedrychowicz H."/>
        </authorList>
    </citation>
    <scope>NUCLEOTIDE SEQUENCE [LARGE SCALE GENOMIC DNA]</scope>
    <source>
        <strain evidence="3 4">DSM 100565</strain>
    </source>
</reference>
<dbReference type="PANTHER" id="PTHR43377">
    <property type="entry name" value="BILIVERDIN REDUCTASE A"/>
    <property type="match status" value="1"/>
</dbReference>
<sequence length="342" mass="37199">MIGIGIIGYGYWGPNLARAVSETEGLALRMVADLSPAARARVEQRHPATRTTGDWRSLVTDPRVDAVIVATPVSTHFEFARAALEAGKHVLVEKPMTDSPASSAILIDEAARRSLTLMVDHTFVYTPAVRTIADLVGSGELGDVYYYDATRVNLGLFQRDVSVLWDLAVHDFAIMDHILPSRPVAISASGASFVPNSPVNMAHLSVFFDDGAMAHLNVNWLAPVKLRQTLIGGSRRMIIYDDLQPSEKVKIYDRGVSLRAGQIASHEHRVSYRIGDMSAPALPTREALLTELEEFARCIESGARPVTDGACGLRVVDMLATATRSMTLRGQPVELGPERLAS</sequence>
<dbReference type="Pfam" id="PF22725">
    <property type="entry name" value="GFO_IDH_MocA_C3"/>
    <property type="match status" value="1"/>
</dbReference>
<dbReference type="SUPFAM" id="SSF55347">
    <property type="entry name" value="Glyceraldehyde-3-phosphate dehydrogenase-like, C-terminal domain"/>
    <property type="match status" value="1"/>
</dbReference>
<feature type="domain" description="GFO/IDH/MocA-like oxidoreductase" evidence="2">
    <location>
        <begin position="129"/>
        <end position="236"/>
    </location>
</feature>
<name>A0A1M6HZD1_9RHOB</name>
<dbReference type="OrthoDB" id="9815825at2"/>
<dbReference type="SUPFAM" id="SSF51735">
    <property type="entry name" value="NAD(P)-binding Rossmann-fold domains"/>
    <property type="match status" value="1"/>
</dbReference>
<protein>
    <submittedName>
        <fullName evidence="3">Predicted dehydrogenase</fullName>
    </submittedName>
</protein>
<dbReference type="AlphaFoldDB" id="A0A1M6HZD1"/>
<dbReference type="GO" id="GO:0000166">
    <property type="term" value="F:nucleotide binding"/>
    <property type="evidence" value="ECO:0007669"/>
    <property type="project" value="InterPro"/>
</dbReference>
<dbReference type="STRING" id="1447782.SAMN05444417_3441"/>
<evidence type="ECO:0000313" key="3">
    <source>
        <dbReference type="EMBL" id="SHJ27562.1"/>
    </source>
</evidence>
<dbReference type="EMBL" id="FQYO01000008">
    <property type="protein sequence ID" value="SHJ27562.1"/>
    <property type="molecule type" value="Genomic_DNA"/>
</dbReference>
<proteinExistence type="predicted"/>
<dbReference type="Gene3D" id="3.30.360.10">
    <property type="entry name" value="Dihydrodipicolinate Reductase, domain 2"/>
    <property type="match status" value="1"/>
</dbReference>
<dbReference type="Gene3D" id="3.40.50.720">
    <property type="entry name" value="NAD(P)-binding Rossmann-like Domain"/>
    <property type="match status" value="1"/>
</dbReference>
<feature type="domain" description="Gfo/Idh/MocA-like oxidoreductase N-terminal" evidence="1">
    <location>
        <begin position="3"/>
        <end position="121"/>
    </location>
</feature>
<dbReference type="RefSeq" id="WP_073334218.1">
    <property type="nucleotide sequence ID" value="NZ_FQYO01000008.1"/>
</dbReference>
<dbReference type="PANTHER" id="PTHR43377:SF6">
    <property type="entry name" value="GFO_IDH_MOCA-LIKE OXIDOREDUCTASE N-TERMINAL DOMAIN-CONTAINING PROTEIN"/>
    <property type="match status" value="1"/>
</dbReference>
<dbReference type="InterPro" id="IPR000683">
    <property type="entry name" value="Gfo/Idh/MocA-like_OxRdtase_N"/>
</dbReference>
<accession>A0A1M6HZD1</accession>
<dbReference type="Pfam" id="PF01408">
    <property type="entry name" value="GFO_IDH_MocA"/>
    <property type="match status" value="1"/>
</dbReference>
<dbReference type="Proteomes" id="UP000184292">
    <property type="component" value="Unassembled WGS sequence"/>
</dbReference>